<evidence type="ECO:0000313" key="2">
    <source>
        <dbReference type="Proteomes" id="UP001732700"/>
    </source>
</evidence>
<proteinExistence type="predicted"/>
<reference evidence="1" key="1">
    <citation type="submission" date="2025-09" db="UniProtKB">
        <authorList>
            <consortium name="EnsemblPlants"/>
        </authorList>
    </citation>
    <scope>IDENTIFICATION</scope>
</reference>
<dbReference type="EnsemblPlants" id="AVESA.00010b.r2.UnG1408110.1">
    <property type="protein sequence ID" value="AVESA.00010b.r2.UnG1408110.1.CDS"/>
    <property type="gene ID" value="AVESA.00010b.r2.UnG1408110"/>
</dbReference>
<name>A0ACD6AHB8_AVESA</name>
<keyword evidence="2" id="KW-1185">Reference proteome</keyword>
<sequence>MATTRRNQFPAGMRVLAIDDDRVCLKVLETLLRRCHYEVTSTNLAAIALKMLRENRDMFDLVISDVHMPGMDGFQLLELVGQEMDLPVIMLSVNGETKSVMKGITHGACDYLLKPVRIEEPRNIWQHVVRRKLSAANSDNVYYQVTCGSSEQSGRSSYKRKTYHSEEEDEDEESNVQDNDKTYPAKKPRIVWTVQMHTKFVTVVNQLGIDKAVPKRILELMNVKDLTRENVASHLQKYRIHLRQLRALESYQAGIYAALGGRDPFLCMYGFEGHQDYQAFFTSPTTPSSSSAHGYSVSNENQQPAVLAHGVSAQLVSGSCTDANMYHHILPGNKHGNLEQGVAPSLQQAQLQQDSGDLSAVVSGNSLAASPPNMLKQGKLAIQPSIKVPSASLELLQDISQQSVIPLSESSESKLPVRGSFNNNGATRLGDTLASSGNSFGHKEHESMVWNSSQLQGNVAARHSISQWSTNCSIFRQTGAVASSIVAQTRADVLFSGDTPTDQEPSIPRLLSELSSSTSRFDGLLDSVIKLDKGEIASDNDLWCEFYPIEACM</sequence>
<protein>
    <submittedName>
        <fullName evidence="1">Uncharacterized protein</fullName>
    </submittedName>
</protein>
<accession>A0ACD6AHB8</accession>
<organism evidence="1 2">
    <name type="scientific">Avena sativa</name>
    <name type="common">Oat</name>
    <dbReference type="NCBI Taxonomy" id="4498"/>
    <lineage>
        <taxon>Eukaryota</taxon>
        <taxon>Viridiplantae</taxon>
        <taxon>Streptophyta</taxon>
        <taxon>Embryophyta</taxon>
        <taxon>Tracheophyta</taxon>
        <taxon>Spermatophyta</taxon>
        <taxon>Magnoliopsida</taxon>
        <taxon>Liliopsida</taxon>
        <taxon>Poales</taxon>
        <taxon>Poaceae</taxon>
        <taxon>BOP clade</taxon>
        <taxon>Pooideae</taxon>
        <taxon>Poodae</taxon>
        <taxon>Poeae</taxon>
        <taxon>Poeae Chloroplast Group 1 (Aveneae type)</taxon>
        <taxon>Aveninae</taxon>
        <taxon>Avena</taxon>
    </lineage>
</organism>
<evidence type="ECO:0000313" key="1">
    <source>
        <dbReference type="EnsemblPlants" id="AVESA.00010b.r2.UnG1408110.1.CDS"/>
    </source>
</evidence>
<dbReference type="Proteomes" id="UP001732700">
    <property type="component" value="Unassembled WGS sequence"/>
</dbReference>